<comment type="similarity">
    <text evidence="2">Belongs to the amino acid-polyamine-organocation (APC) superfamily. Spore germination protein (SGP) (TC 2.A.3.9) family.</text>
</comment>
<evidence type="ECO:0000256" key="5">
    <source>
        <dbReference type="ARBA" id="ARBA00022692"/>
    </source>
</evidence>
<proteinExistence type="inferred from homology"/>
<evidence type="ECO:0000256" key="7">
    <source>
        <dbReference type="ARBA" id="ARBA00023136"/>
    </source>
</evidence>
<organism evidence="9 10">
    <name type="scientific">Paenibacillus ehimensis</name>
    <dbReference type="NCBI Taxonomy" id="79264"/>
    <lineage>
        <taxon>Bacteria</taxon>
        <taxon>Bacillati</taxon>
        <taxon>Bacillota</taxon>
        <taxon>Bacilli</taxon>
        <taxon>Bacillales</taxon>
        <taxon>Paenibacillaceae</taxon>
        <taxon>Paenibacillus</taxon>
    </lineage>
</organism>
<name>A0ABT8VFJ3_9BACL</name>
<dbReference type="InterPro" id="IPR004761">
    <property type="entry name" value="Spore_GerAB"/>
</dbReference>
<dbReference type="Pfam" id="PF03845">
    <property type="entry name" value="Spore_permease"/>
    <property type="match status" value="1"/>
</dbReference>
<evidence type="ECO:0000256" key="8">
    <source>
        <dbReference type="SAM" id="Phobius"/>
    </source>
</evidence>
<protein>
    <submittedName>
        <fullName evidence="9">GerAB/ArcD/ProY family transporter</fullName>
    </submittedName>
</protein>
<sequence length="165" mass="18354">MLVPFLNRPEKFTASLVWGASVGGVILILLTALCILVLGIDFTARNLYPSFVLAKKISIGHFLERVEVLLAGAWFLSIYIKTTITFYISALGLAQTCELRSYKPITMPLGVIMVVLSIIAFPNVTKFLEFAPKIWFSYALVHMLLLPLVLLLVAVIRLKRGTLTK</sequence>
<dbReference type="PANTHER" id="PTHR34975:SF2">
    <property type="entry name" value="SPORE GERMINATION PROTEIN A2"/>
    <property type="match status" value="1"/>
</dbReference>
<evidence type="ECO:0000256" key="4">
    <source>
        <dbReference type="ARBA" id="ARBA00022544"/>
    </source>
</evidence>
<evidence type="ECO:0000256" key="2">
    <source>
        <dbReference type="ARBA" id="ARBA00007998"/>
    </source>
</evidence>
<evidence type="ECO:0000256" key="3">
    <source>
        <dbReference type="ARBA" id="ARBA00022448"/>
    </source>
</evidence>
<feature type="transmembrane region" description="Helical" evidence="8">
    <location>
        <begin position="12"/>
        <end position="40"/>
    </location>
</feature>
<keyword evidence="10" id="KW-1185">Reference proteome</keyword>
<evidence type="ECO:0000313" key="10">
    <source>
        <dbReference type="Proteomes" id="UP001168883"/>
    </source>
</evidence>
<accession>A0ABT8VFJ3</accession>
<dbReference type="RefSeq" id="WP_302879906.1">
    <property type="nucleotide sequence ID" value="NZ_JAUMKJ010000030.1"/>
</dbReference>
<evidence type="ECO:0000256" key="6">
    <source>
        <dbReference type="ARBA" id="ARBA00022989"/>
    </source>
</evidence>
<keyword evidence="3" id="KW-0813">Transport</keyword>
<reference evidence="9" key="1">
    <citation type="submission" date="2023-07" db="EMBL/GenBank/DDBJ databases">
        <authorList>
            <person name="Aktuganov G."/>
            <person name="Boyko T."/>
            <person name="Delegan Y."/>
            <person name="Galimzianova N."/>
            <person name="Gilvanova E."/>
            <person name="Korobov V."/>
            <person name="Kuzmina L."/>
            <person name="Melentiev A."/>
            <person name="Milman P."/>
            <person name="Ryabova A."/>
            <person name="Stupak E."/>
            <person name="Yasakov T."/>
            <person name="Zharikova N."/>
            <person name="Zhurenko E."/>
        </authorList>
    </citation>
    <scope>NUCLEOTIDE SEQUENCE</scope>
    <source>
        <strain evidence="9">IB-739</strain>
    </source>
</reference>
<comment type="caution">
    <text evidence="9">The sequence shown here is derived from an EMBL/GenBank/DDBJ whole genome shotgun (WGS) entry which is preliminary data.</text>
</comment>
<dbReference type="EMBL" id="JAUMKJ010000030">
    <property type="protein sequence ID" value="MDO3679723.1"/>
    <property type="molecule type" value="Genomic_DNA"/>
</dbReference>
<gene>
    <name evidence="9" type="ORF">Q3C12_22170</name>
</gene>
<evidence type="ECO:0000256" key="1">
    <source>
        <dbReference type="ARBA" id="ARBA00004141"/>
    </source>
</evidence>
<keyword evidence="7 8" id="KW-0472">Membrane</keyword>
<evidence type="ECO:0000313" key="9">
    <source>
        <dbReference type="EMBL" id="MDO3679723.1"/>
    </source>
</evidence>
<keyword evidence="5 8" id="KW-0812">Transmembrane</keyword>
<comment type="subcellular location">
    <subcellularLocation>
        <location evidence="1">Membrane</location>
        <topology evidence="1">Multi-pass membrane protein</topology>
    </subcellularLocation>
</comment>
<feature type="transmembrane region" description="Helical" evidence="8">
    <location>
        <begin position="71"/>
        <end position="93"/>
    </location>
</feature>
<dbReference type="Proteomes" id="UP001168883">
    <property type="component" value="Unassembled WGS sequence"/>
</dbReference>
<keyword evidence="4" id="KW-0309">Germination</keyword>
<dbReference type="PANTHER" id="PTHR34975">
    <property type="entry name" value="SPORE GERMINATION PROTEIN A2"/>
    <property type="match status" value="1"/>
</dbReference>
<keyword evidence="6 8" id="KW-1133">Transmembrane helix</keyword>
<feature type="transmembrane region" description="Helical" evidence="8">
    <location>
        <begin position="105"/>
        <end position="122"/>
    </location>
</feature>
<feature type="transmembrane region" description="Helical" evidence="8">
    <location>
        <begin position="134"/>
        <end position="156"/>
    </location>
</feature>